<proteinExistence type="predicted"/>
<comment type="caution">
    <text evidence="1">The sequence shown here is derived from an EMBL/GenBank/DDBJ whole genome shotgun (WGS) entry which is preliminary data.</text>
</comment>
<gene>
    <name evidence="1" type="ORF">LCGC14_1258040</name>
</gene>
<feature type="non-terminal residue" evidence="1">
    <location>
        <position position="137"/>
    </location>
</feature>
<name>A0A0F9LMT7_9ZZZZ</name>
<evidence type="ECO:0000313" key="1">
    <source>
        <dbReference type="EMBL" id="KKM88501.1"/>
    </source>
</evidence>
<protein>
    <recommendedName>
        <fullName evidence="2">Nucleotidyl transferase AbiEii/AbiGii toxin family protein</fullName>
    </recommendedName>
</protein>
<organism evidence="1">
    <name type="scientific">marine sediment metagenome</name>
    <dbReference type="NCBI Taxonomy" id="412755"/>
    <lineage>
        <taxon>unclassified sequences</taxon>
        <taxon>metagenomes</taxon>
        <taxon>ecological metagenomes</taxon>
    </lineage>
</organism>
<evidence type="ECO:0008006" key="2">
    <source>
        <dbReference type="Google" id="ProtNLM"/>
    </source>
</evidence>
<accession>A0A0F9LMT7</accession>
<dbReference type="EMBL" id="LAZR01006951">
    <property type="protein sequence ID" value="KKM88501.1"/>
    <property type="molecule type" value="Genomic_DNA"/>
</dbReference>
<sequence length="137" mass="15277">MTDGQPILKTSLLDLLYELRDRQMPLILGGGYGLYLKQVHLQDTLNSPTLIAGELWPAPRATEDLDILLRTEVVVDASRMSLIRAALDRLEYTAIEGAEYMQFVKQLGGGRIVKVDLLTGPLGPFADDPRVKVDDRR</sequence>
<reference evidence="1" key="1">
    <citation type="journal article" date="2015" name="Nature">
        <title>Complex archaea that bridge the gap between prokaryotes and eukaryotes.</title>
        <authorList>
            <person name="Spang A."/>
            <person name="Saw J.H."/>
            <person name="Jorgensen S.L."/>
            <person name="Zaremba-Niedzwiedzka K."/>
            <person name="Martijn J."/>
            <person name="Lind A.E."/>
            <person name="van Eijk R."/>
            <person name="Schleper C."/>
            <person name="Guy L."/>
            <person name="Ettema T.J."/>
        </authorList>
    </citation>
    <scope>NUCLEOTIDE SEQUENCE</scope>
</reference>
<dbReference type="AlphaFoldDB" id="A0A0F9LMT7"/>